<dbReference type="GO" id="GO:0042981">
    <property type="term" value="P:regulation of apoptotic process"/>
    <property type="evidence" value="ECO:0007669"/>
    <property type="project" value="TreeGrafter"/>
</dbReference>
<name>A0A183T7N8_SCHSO</name>
<dbReference type="PANTHER" id="PTHR13008:SF7">
    <property type="entry name" value="MAP KINASE-ACTIVATING DEATH DOMAIN PROTEIN"/>
    <property type="match status" value="1"/>
</dbReference>
<dbReference type="InterPro" id="IPR037516">
    <property type="entry name" value="Tripartite_DENN"/>
</dbReference>
<dbReference type="AlphaFoldDB" id="A0A183T7N8"/>
<dbReference type="PANTHER" id="PTHR13008">
    <property type="entry name" value="MAP-KINASE ACTIVATING DEATH DOMAIN PROTEIN MADD /DENN/AEX-3 C.ELEGANS"/>
    <property type="match status" value="1"/>
</dbReference>
<dbReference type="WBParaSite" id="SSLN_0001295601-mRNA-1">
    <property type="protein sequence ID" value="SSLN_0001295601-mRNA-1"/>
    <property type="gene ID" value="SSLN_0001295601"/>
</dbReference>
<sequence length="169" mass="18408">MEGKLLLSPTPFLIGIPSSFLQGKAKNISLDDVWIADLDSAEAQNSAKNAVSTASLNSGGKEGPNADGNVTTFKDVPALDADAVDVLTRVAMLRTPCLITLCIVLQVEFFNSPSLLADFTEHTRTLRLFPNPIVNFQYISFIRSRPSFSQFTQRLAKTQVSLSTSPYPQ</sequence>
<dbReference type="OrthoDB" id="6282239at2759"/>
<dbReference type="Gene3D" id="3.40.50.11500">
    <property type="match status" value="1"/>
</dbReference>
<evidence type="ECO:0000259" key="1">
    <source>
        <dbReference type="PROSITE" id="PS50211"/>
    </source>
</evidence>
<dbReference type="PROSITE" id="PS50211">
    <property type="entry name" value="DENN"/>
    <property type="match status" value="1"/>
</dbReference>
<keyword evidence="3" id="KW-1185">Reference proteome</keyword>
<protein>
    <submittedName>
        <fullName evidence="4">UDENN domain-containing protein</fullName>
    </submittedName>
</protein>
<evidence type="ECO:0000313" key="3">
    <source>
        <dbReference type="Proteomes" id="UP000275846"/>
    </source>
</evidence>
<accession>A0A183T7N8</accession>
<reference evidence="4" key="1">
    <citation type="submission" date="2016-06" db="UniProtKB">
        <authorList>
            <consortium name="WormBaseParasite"/>
        </authorList>
    </citation>
    <scope>IDENTIFICATION</scope>
</reference>
<feature type="domain" description="UDENN" evidence="1">
    <location>
        <begin position="1"/>
        <end position="169"/>
    </location>
</feature>
<dbReference type="InterPro" id="IPR039980">
    <property type="entry name" value="MADD"/>
</dbReference>
<dbReference type="InterPro" id="IPR043153">
    <property type="entry name" value="DENN_C"/>
</dbReference>
<organism evidence="4">
    <name type="scientific">Schistocephalus solidus</name>
    <name type="common">Tapeworm</name>
    <dbReference type="NCBI Taxonomy" id="70667"/>
    <lineage>
        <taxon>Eukaryota</taxon>
        <taxon>Metazoa</taxon>
        <taxon>Spiralia</taxon>
        <taxon>Lophotrochozoa</taxon>
        <taxon>Platyhelminthes</taxon>
        <taxon>Cestoda</taxon>
        <taxon>Eucestoda</taxon>
        <taxon>Diphyllobothriidea</taxon>
        <taxon>Diphyllobothriidae</taxon>
        <taxon>Schistocephalus</taxon>
    </lineage>
</organism>
<evidence type="ECO:0000313" key="4">
    <source>
        <dbReference type="WBParaSite" id="SSLN_0001295601-mRNA-1"/>
    </source>
</evidence>
<dbReference type="Proteomes" id="UP000275846">
    <property type="component" value="Unassembled WGS sequence"/>
</dbReference>
<reference evidence="2 3" key="2">
    <citation type="submission" date="2018-11" db="EMBL/GenBank/DDBJ databases">
        <authorList>
            <consortium name="Pathogen Informatics"/>
        </authorList>
    </citation>
    <scope>NUCLEOTIDE SEQUENCE [LARGE SCALE GENOMIC DNA]</scope>
    <source>
        <strain evidence="2 3">NST_G2</strain>
    </source>
</reference>
<dbReference type="EMBL" id="UYSU01037307">
    <property type="protein sequence ID" value="VDL98871.1"/>
    <property type="molecule type" value="Genomic_DNA"/>
</dbReference>
<proteinExistence type="predicted"/>
<evidence type="ECO:0000313" key="2">
    <source>
        <dbReference type="EMBL" id="VDL98871.1"/>
    </source>
</evidence>
<dbReference type="GO" id="GO:0005829">
    <property type="term" value="C:cytosol"/>
    <property type="evidence" value="ECO:0007669"/>
    <property type="project" value="TreeGrafter"/>
</dbReference>
<dbReference type="GO" id="GO:0005085">
    <property type="term" value="F:guanyl-nucleotide exchange factor activity"/>
    <property type="evidence" value="ECO:0007669"/>
    <property type="project" value="TreeGrafter"/>
</dbReference>
<gene>
    <name evidence="2" type="ORF">SSLN_LOCUS12486</name>
</gene>
<dbReference type="GO" id="GO:0032483">
    <property type="term" value="P:regulation of Rab protein signal transduction"/>
    <property type="evidence" value="ECO:0007669"/>
    <property type="project" value="TreeGrafter"/>
</dbReference>
<dbReference type="STRING" id="70667.A0A183T7N8"/>